<dbReference type="Proteomes" id="UP000515312">
    <property type="component" value="Chromosome"/>
</dbReference>
<gene>
    <name evidence="6" type="ORF">H7849_16415</name>
</gene>
<dbReference type="RefSeq" id="WP_186740758.1">
    <property type="nucleotide sequence ID" value="NZ_CP060394.1"/>
</dbReference>
<dbReference type="Pfam" id="PF01258">
    <property type="entry name" value="zf-dskA_traR"/>
    <property type="match status" value="1"/>
</dbReference>
<organism evidence="6 7">
    <name type="scientific">Alloacidobacterium dinghuense</name>
    <dbReference type="NCBI Taxonomy" id="2763107"/>
    <lineage>
        <taxon>Bacteria</taxon>
        <taxon>Pseudomonadati</taxon>
        <taxon>Acidobacteriota</taxon>
        <taxon>Terriglobia</taxon>
        <taxon>Terriglobales</taxon>
        <taxon>Acidobacteriaceae</taxon>
        <taxon>Alloacidobacterium</taxon>
    </lineage>
</organism>
<dbReference type="SUPFAM" id="SSF57716">
    <property type="entry name" value="Glucocorticoid receptor-like (DNA-binding domain)"/>
    <property type="match status" value="1"/>
</dbReference>
<dbReference type="SUPFAM" id="SSF109635">
    <property type="entry name" value="DnaK suppressor protein DksA, alpha-hairpin domain"/>
    <property type="match status" value="1"/>
</dbReference>
<dbReference type="Gene3D" id="1.20.120.910">
    <property type="entry name" value="DksA, coiled-coil domain"/>
    <property type="match status" value="1"/>
</dbReference>
<dbReference type="KEGG" id="adin:H7849_16415"/>
<dbReference type="PANTHER" id="PTHR33823">
    <property type="entry name" value="RNA POLYMERASE-BINDING TRANSCRIPTION FACTOR DKSA-RELATED"/>
    <property type="match status" value="1"/>
</dbReference>
<evidence type="ECO:0000259" key="5">
    <source>
        <dbReference type="Pfam" id="PF01258"/>
    </source>
</evidence>
<name>A0A7G8BDT4_9BACT</name>
<keyword evidence="2" id="KW-0863">Zinc-finger</keyword>
<evidence type="ECO:0000256" key="3">
    <source>
        <dbReference type="ARBA" id="ARBA00022833"/>
    </source>
</evidence>
<dbReference type="PANTHER" id="PTHR33823:SF4">
    <property type="entry name" value="GENERAL STRESS PROTEIN 16O"/>
    <property type="match status" value="1"/>
</dbReference>
<evidence type="ECO:0000256" key="4">
    <source>
        <dbReference type="PROSITE-ProRule" id="PRU00510"/>
    </source>
</evidence>
<keyword evidence="7" id="KW-1185">Reference proteome</keyword>
<evidence type="ECO:0000256" key="2">
    <source>
        <dbReference type="ARBA" id="ARBA00022771"/>
    </source>
</evidence>
<protein>
    <submittedName>
        <fullName evidence="6">TraR/DksA family transcriptional regulator</fullName>
    </submittedName>
</protein>
<keyword evidence="1" id="KW-0479">Metal-binding</keyword>
<dbReference type="InterPro" id="IPR000962">
    <property type="entry name" value="Znf_DskA_TraR"/>
</dbReference>
<feature type="zinc finger region" description="dksA C4-type" evidence="4">
    <location>
        <begin position="66"/>
        <end position="90"/>
    </location>
</feature>
<sequence>MLERNMLTAVEQGRQTVADATQDVADQAVTSYQKELLFTQGTSGHAQLSQIRLALDRLDDGSYGECLQCGNPIGAKRLEAVPWTPYCIDCQGKIENGQIEAPVRAA</sequence>
<dbReference type="InterPro" id="IPR037187">
    <property type="entry name" value="DnaK_N"/>
</dbReference>
<accession>A0A7G8BDT4</accession>
<evidence type="ECO:0000313" key="6">
    <source>
        <dbReference type="EMBL" id="QNI30704.1"/>
    </source>
</evidence>
<proteinExistence type="predicted"/>
<dbReference type="EMBL" id="CP060394">
    <property type="protein sequence ID" value="QNI30704.1"/>
    <property type="molecule type" value="Genomic_DNA"/>
</dbReference>
<keyword evidence="3" id="KW-0862">Zinc</keyword>
<reference evidence="6 7" key="1">
    <citation type="submission" date="2020-08" db="EMBL/GenBank/DDBJ databases">
        <title>Edaphobacter telluris sp. nov. and Acidobacterium dinghuensis sp. nov., two acidobacteria isolated from forest soil.</title>
        <authorList>
            <person name="Fu J."/>
            <person name="Qiu L."/>
        </authorList>
    </citation>
    <scope>NUCLEOTIDE SEQUENCE [LARGE SCALE GENOMIC DNA]</scope>
    <source>
        <strain evidence="6">4Y35</strain>
    </source>
</reference>
<evidence type="ECO:0000256" key="1">
    <source>
        <dbReference type="ARBA" id="ARBA00022723"/>
    </source>
</evidence>
<dbReference type="GO" id="GO:0008270">
    <property type="term" value="F:zinc ion binding"/>
    <property type="evidence" value="ECO:0007669"/>
    <property type="project" value="UniProtKB-KW"/>
</dbReference>
<evidence type="ECO:0000313" key="7">
    <source>
        <dbReference type="Proteomes" id="UP000515312"/>
    </source>
</evidence>
<dbReference type="AlphaFoldDB" id="A0A7G8BDT4"/>
<dbReference type="PROSITE" id="PS51128">
    <property type="entry name" value="ZF_DKSA_2"/>
    <property type="match status" value="1"/>
</dbReference>
<feature type="domain" description="Zinc finger DksA/TraR C4-type" evidence="5">
    <location>
        <begin position="61"/>
        <end position="95"/>
    </location>
</feature>